<dbReference type="InterPro" id="IPR000160">
    <property type="entry name" value="GGDEF_dom"/>
</dbReference>
<dbReference type="EC" id="2.7.7.65" evidence="1"/>
<dbReference type="SMART" id="SM00267">
    <property type="entry name" value="GGDEF"/>
    <property type="match status" value="1"/>
</dbReference>
<dbReference type="GO" id="GO:0043709">
    <property type="term" value="P:cell adhesion involved in single-species biofilm formation"/>
    <property type="evidence" value="ECO:0007669"/>
    <property type="project" value="TreeGrafter"/>
</dbReference>
<reference evidence="5 6" key="1">
    <citation type="submission" date="2014-12" db="EMBL/GenBank/DDBJ databases">
        <title>Genomes of Geoalkalibacter ferrihydriticus and Geoalkalibacter subterraneus, two haloalkaliphilic metal-reducing members of the Geobacteraceae.</title>
        <authorList>
            <person name="Badalamenti J.P."/>
            <person name="Torres C.I."/>
            <person name="Krajmalnik-Brown R."/>
            <person name="Bond D.R."/>
        </authorList>
    </citation>
    <scope>NUCLEOTIDE SEQUENCE [LARGE SCALE GENOMIC DNA]</scope>
    <source>
        <strain evidence="5 6">DSM 17813</strain>
    </source>
</reference>
<dbReference type="InterPro" id="IPR043128">
    <property type="entry name" value="Rev_trsase/Diguanyl_cyclase"/>
</dbReference>
<dbReference type="InterPro" id="IPR029787">
    <property type="entry name" value="Nucleotide_cyclase"/>
</dbReference>
<evidence type="ECO:0000313" key="5">
    <source>
        <dbReference type="EMBL" id="KIH76947.1"/>
    </source>
</evidence>
<feature type="domain" description="GGDEF" evidence="4">
    <location>
        <begin position="311"/>
        <end position="444"/>
    </location>
</feature>
<dbReference type="CDD" id="cd01949">
    <property type="entry name" value="GGDEF"/>
    <property type="match status" value="1"/>
</dbReference>
<dbReference type="GO" id="GO:0005886">
    <property type="term" value="C:plasma membrane"/>
    <property type="evidence" value="ECO:0007669"/>
    <property type="project" value="TreeGrafter"/>
</dbReference>
<dbReference type="EMBL" id="JWJD01000002">
    <property type="protein sequence ID" value="KIH76947.1"/>
    <property type="molecule type" value="Genomic_DNA"/>
</dbReference>
<dbReference type="NCBIfam" id="TIGR00254">
    <property type="entry name" value="GGDEF"/>
    <property type="match status" value="1"/>
</dbReference>
<feature type="domain" description="Response regulatory" evidence="3">
    <location>
        <begin position="5"/>
        <end position="119"/>
    </location>
</feature>
<dbReference type="FunFam" id="3.30.70.270:FF:000001">
    <property type="entry name" value="Diguanylate cyclase domain protein"/>
    <property type="match status" value="1"/>
</dbReference>
<dbReference type="PROSITE" id="PS50887">
    <property type="entry name" value="GGDEF"/>
    <property type="match status" value="1"/>
</dbReference>
<dbReference type="GO" id="GO:0052621">
    <property type="term" value="F:diguanylate cyclase activity"/>
    <property type="evidence" value="ECO:0007669"/>
    <property type="project" value="UniProtKB-EC"/>
</dbReference>
<gene>
    <name evidence="5" type="ORF">GFER_07630</name>
</gene>
<dbReference type="AlphaFoldDB" id="A0A0C2HW13"/>
<dbReference type="Proteomes" id="UP000035068">
    <property type="component" value="Unassembled WGS sequence"/>
</dbReference>
<feature type="modified residue" description="4-aspartylphosphate" evidence="2">
    <location>
        <position position="54"/>
    </location>
</feature>
<name>A0A0C2HW13_9BACT</name>
<dbReference type="SUPFAM" id="SSF52172">
    <property type="entry name" value="CheY-like"/>
    <property type="match status" value="1"/>
</dbReference>
<dbReference type="InterPro" id="IPR001789">
    <property type="entry name" value="Sig_transdc_resp-reg_receiver"/>
</dbReference>
<dbReference type="PANTHER" id="PTHR45138:SF6">
    <property type="entry name" value="DIGUANYLATE CYCLASE DGCN"/>
    <property type="match status" value="1"/>
</dbReference>
<dbReference type="Pfam" id="PF00072">
    <property type="entry name" value="Response_reg"/>
    <property type="match status" value="1"/>
</dbReference>
<organism evidence="5 6">
    <name type="scientific">Geoalkalibacter ferrihydriticus DSM 17813</name>
    <dbReference type="NCBI Taxonomy" id="1121915"/>
    <lineage>
        <taxon>Bacteria</taxon>
        <taxon>Pseudomonadati</taxon>
        <taxon>Thermodesulfobacteriota</taxon>
        <taxon>Desulfuromonadia</taxon>
        <taxon>Desulfuromonadales</taxon>
        <taxon>Geoalkalibacteraceae</taxon>
        <taxon>Geoalkalibacter</taxon>
    </lineage>
</organism>
<dbReference type="PANTHER" id="PTHR45138">
    <property type="entry name" value="REGULATORY COMPONENTS OF SENSORY TRANSDUCTION SYSTEM"/>
    <property type="match status" value="1"/>
</dbReference>
<keyword evidence="2" id="KW-0597">Phosphoprotein</keyword>
<proteinExistence type="predicted"/>
<dbReference type="Gene3D" id="3.30.70.270">
    <property type="match status" value="1"/>
</dbReference>
<protein>
    <recommendedName>
        <fullName evidence="1">diguanylate cyclase</fullName>
        <ecNumber evidence="1">2.7.7.65</ecNumber>
    </recommendedName>
</protein>
<dbReference type="GO" id="GO:0000160">
    <property type="term" value="P:phosphorelay signal transduction system"/>
    <property type="evidence" value="ECO:0007669"/>
    <property type="project" value="InterPro"/>
</dbReference>
<sequence length="448" mass="49495">MKIPTLLVADAESSCHRLFADSFGGNECEIVTADSWQAALHRLSSGGIDLVFVDPKISGFNDADILNAARHCRPPVDVILAVGQGERQAALKILQNGFSGFILEPFDTRELSHLVRQCLERRALVLESQRLSRHARLMSEGLSLLATLDLAPMLECAVALGVRESGAEGGFAFVRDGDGFVLHGLQGFAPGAAQAWARLLFPRLSCTENSLYLNQDEANVLQIERPLTAFALCARQVVEGGLILIGAASGTLDREGCDLLARQVAVGFENVSRLQGVQELMYTDDLTGLYNYRYLQVVLEQELRRAGRYRLEFSLIFVDLDYFKEINDCHGHLIGSAILREVGQVLRSCVRDTDFLFRYGGDEFTAMLVGTEGDGARVVAERIRLALEEHAFLAERGINAHLTATIGVSTFPLDSEDHMELLNLADRAMYWGKERRNVVRYARDMTAS</sequence>
<dbReference type="SMART" id="SM00448">
    <property type="entry name" value="REC"/>
    <property type="match status" value="1"/>
</dbReference>
<dbReference type="Gene3D" id="3.40.50.2300">
    <property type="match status" value="1"/>
</dbReference>
<dbReference type="CDD" id="cd00156">
    <property type="entry name" value="REC"/>
    <property type="match status" value="1"/>
</dbReference>
<dbReference type="InterPro" id="IPR011006">
    <property type="entry name" value="CheY-like_superfamily"/>
</dbReference>
<keyword evidence="6" id="KW-1185">Reference proteome</keyword>
<evidence type="ECO:0000256" key="2">
    <source>
        <dbReference type="PROSITE-ProRule" id="PRU00169"/>
    </source>
</evidence>
<accession>A0A0C2HW13</accession>
<evidence type="ECO:0000256" key="1">
    <source>
        <dbReference type="ARBA" id="ARBA00012528"/>
    </source>
</evidence>
<dbReference type="GO" id="GO:1902201">
    <property type="term" value="P:negative regulation of bacterial-type flagellum-dependent cell motility"/>
    <property type="evidence" value="ECO:0007669"/>
    <property type="project" value="TreeGrafter"/>
</dbReference>
<dbReference type="InterPro" id="IPR050469">
    <property type="entry name" value="Diguanylate_Cyclase"/>
</dbReference>
<evidence type="ECO:0000259" key="3">
    <source>
        <dbReference type="PROSITE" id="PS50110"/>
    </source>
</evidence>
<dbReference type="Pfam" id="PF00990">
    <property type="entry name" value="GGDEF"/>
    <property type="match status" value="1"/>
</dbReference>
<dbReference type="SUPFAM" id="SSF55073">
    <property type="entry name" value="Nucleotide cyclase"/>
    <property type="match status" value="1"/>
</dbReference>
<dbReference type="PROSITE" id="PS50110">
    <property type="entry name" value="RESPONSE_REGULATORY"/>
    <property type="match status" value="1"/>
</dbReference>
<evidence type="ECO:0000259" key="4">
    <source>
        <dbReference type="PROSITE" id="PS50887"/>
    </source>
</evidence>
<evidence type="ECO:0000313" key="6">
    <source>
        <dbReference type="Proteomes" id="UP000035068"/>
    </source>
</evidence>
<comment type="caution">
    <text evidence="5">The sequence shown here is derived from an EMBL/GenBank/DDBJ whole genome shotgun (WGS) entry which is preliminary data.</text>
</comment>
<dbReference type="RefSeq" id="WP_040098085.1">
    <property type="nucleotide sequence ID" value="NZ_JWJD01000002.1"/>
</dbReference>